<dbReference type="Proteomes" id="UP000319817">
    <property type="component" value="Chromosome"/>
</dbReference>
<evidence type="ECO:0000313" key="1">
    <source>
        <dbReference type="EMBL" id="QDT09433.1"/>
    </source>
</evidence>
<name>A0A517NQN6_9BACT</name>
<sequence>MRRVIKIGGSLLLRGDFPQAMHQWLARQTPAENVVIVGGGELIEAVRRRDSVRPGDAADVHWRCIDLLTTTFQTAGDWFPKWQQIDSSEGFQRCVDFGFSSSYPTLVKVASFYRRSHAQELPLDWRTTTDAIAVLLGNRSRADEVVLLKSCDVDPAWSIDQLTAQGIIDEAVPMIKQHFKTFRVEKLDA</sequence>
<organism evidence="1 2">
    <name type="scientific">Stieleria marina</name>
    <dbReference type="NCBI Taxonomy" id="1930275"/>
    <lineage>
        <taxon>Bacteria</taxon>
        <taxon>Pseudomonadati</taxon>
        <taxon>Planctomycetota</taxon>
        <taxon>Planctomycetia</taxon>
        <taxon>Pirellulales</taxon>
        <taxon>Pirellulaceae</taxon>
        <taxon>Stieleria</taxon>
    </lineage>
</organism>
<dbReference type="OrthoDB" id="8526978at2"/>
<dbReference type="GO" id="GO:0016301">
    <property type="term" value="F:kinase activity"/>
    <property type="evidence" value="ECO:0007669"/>
    <property type="project" value="UniProtKB-KW"/>
</dbReference>
<dbReference type="RefSeq" id="WP_145416990.1">
    <property type="nucleotide sequence ID" value="NZ_CP036526.1"/>
</dbReference>
<accession>A0A517NQN6</accession>
<keyword evidence="2" id="KW-1185">Reference proteome</keyword>
<protein>
    <submittedName>
        <fullName evidence="1">Amino acid kinase family protein</fullName>
    </submittedName>
</protein>
<proteinExistence type="predicted"/>
<reference evidence="1 2" key="1">
    <citation type="submission" date="2019-02" db="EMBL/GenBank/DDBJ databases">
        <title>Deep-cultivation of Planctomycetes and their phenomic and genomic characterization uncovers novel biology.</title>
        <authorList>
            <person name="Wiegand S."/>
            <person name="Jogler M."/>
            <person name="Boedeker C."/>
            <person name="Pinto D."/>
            <person name="Vollmers J."/>
            <person name="Rivas-Marin E."/>
            <person name="Kohn T."/>
            <person name="Peeters S.H."/>
            <person name="Heuer A."/>
            <person name="Rast P."/>
            <person name="Oberbeckmann S."/>
            <person name="Bunk B."/>
            <person name="Jeske O."/>
            <person name="Meyerdierks A."/>
            <person name="Storesund J.E."/>
            <person name="Kallscheuer N."/>
            <person name="Luecker S."/>
            <person name="Lage O.M."/>
            <person name="Pohl T."/>
            <person name="Merkel B.J."/>
            <person name="Hornburger P."/>
            <person name="Mueller R.-W."/>
            <person name="Bruemmer F."/>
            <person name="Labrenz M."/>
            <person name="Spormann A.M."/>
            <person name="Op den Camp H."/>
            <person name="Overmann J."/>
            <person name="Amann R."/>
            <person name="Jetten M.S.M."/>
            <person name="Mascher T."/>
            <person name="Medema M.H."/>
            <person name="Devos D.P."/>
            <person name="Kaster A.-K."/>
            <person name="Ovreas L."/>
            <person name="Rohde M."/>
            <person name="Galperin M.Y."/>
            <person name="Jogler C."/>
        </authorList>
    </citation>
    <scope>NUCLEOTIDE SEQUENCE [LARGE SCALE GENOMIC DNA]</scope>
    <source>
        <strain evidence="1 2">K23_9</strain>
    </source>
</reference>
<keyword evidence="1" id="KW-0808">Transferase</keyword>
<dbReference type="AlphaFoldDB" id="A0A517NQN6"/>
<dbReference type="EMBL" id="CP036526">
    <property type="protein sequence ID" value="QDT09433.1"/>
    <property type="molecule type" value="Genomic_DNA"/>
</dbReference>
<gene>
    <name evidence="1" type="ORF">K239x_13790</name>
</gene>
<evidence type="ECO:0000313" key="2">
    <source>
        <dbReference type="Proteomes" id="UP000319817"/>
    </source>
</evidence>
<keyword evidence="1" id="KW-0418">Kinase</keyword>
<dbReference type="InterPro" id="IPR036393">
    <property type="entry name" value="AceGlu_kinase-like_sf"/>
</dbReference>
<dbReference type="SUPFAM" id="SSF53633">
    <property type="entry name" value="Carbamate kinase-like"/>
    <property type="match status" value="1"/>
</dbReference>